<dbReference type="InterPro" id="IPR020846">
    <property type="entry name" value="MFS_dom"/>
</dbReference>
<evidence type="ECO:0000313" key="13">
    <source>
        <dbReference type="EMBL" id="RFU18432.1"/>
    </source>
</evidence>
<name>A0A372IU16_9BACT</name>
<evidence type="ECO:0000256" key="3">
    <source>
        <dbReference type="ARBA" id="ARBA00009120"/>
    </source>
</evidence>
<dbReference type="GO" id="GO:0015535">
    <property type="term" value="F:fucose:proton symporter activity"/>
    <property type="evidence" value="ECO:0007669"/>
    <property type="project" value="InterPro"/>
</dbReference>
<organism evidence="13 14">
    <name type="scientific">Paracidobacterium acidisoli</name>
    <dbReference type="NCBI Taxonomy" id="2303751"/>
    <lineage>
        <taxon>Bacteria</taxon>
        <taxon>Pseudomonadati</taxon>
        <taxon>Acidobacteriota</taxon>
        <taxon>Terriglobia</taxon>
        <taxon>Terriglobales</taxon>
        <taxon>Acidobacteriaceae</taxon>
        <taxon>Paracidobacterium</taxon>
    </lineage>
</organism>
<accession>A0A372IU16</accession>
<keyword evidence="5" id="KW-1003">Cell membrane</keyword>
<gene>
    <name evidence="13" type="primary">fucP</name>
    <name evidence="13" type="ORF">D0Y96_02400</name>
</gene>
<feature type="transmembrane region" description="Helical" evidence="11">
    <location>
        <begin position="198"/>
        <end position="219"/>
    </location>
</feature>
<comment type="similarity">
    <text evidence="3">Belongs to the major facilitator superfamily. FHS transporter (TC 2.A.1.7) family.</text>
</comment>
<reference evidence="13 14" key="1">
    <citation type="submission" date="2018-08" db="EMBL/GenBank/DDBJ databases">
        <title>Acidipila sp. 4G-K13, an acidobacterium isolated from forest soil.</title>
        <authorList>
            <person name="Gao Z.-H."/>
            <person name="Qiu L.-H."/>
        </authorList>
    </citation>
    <scope>NUCLEOTIDE SEQUENCE [LARGE SCALE GENOMIC DNA]</scope>
    <source>
        <strain evidence="13 14">4G-K13</strain>
    </source>
</reference>
<evidence type="ECO:0000256" key="11">
    <source>
        <dbReference type="SAM" id="Phobius"/>
    </source>
</evidence>
<feature type="transmembrane region" description="Helical" evidence="11">
    <location>
        <begin position="153"/>
        <end position="178"/>
    </location>
</feature>
<dbReference type="GO" id="GO:0005354">
    <property type="term" value="F:galactose transmembrane transporter activity"/>
    <property type="evidence" value="ECO:0007669"/>
    <property type="project" value="InterPro"/>
</dbReference>
<dbReference type="OrthoDB" id="9795150at2"/>
<keyword evidence="7" id="KW-0762">Sugar transport</keyword>
<dbReference type="InterPro" id="IPR011701">
    <property type="entry name" value="MFS"/>
</dbReference>
<comment type="subcellular location">
    <subcellularLocation>
        <location evidence="2">Cell inner membrane</location>
        <topology evidence="2">Multi-pass membrane protein</topology>
    </subcellularLocation>
</comment>
<dbReference type="PANTHER" id="PTHR43702:SF3">
    <property type="entry name" value="PROTEIN TSGA"/>
    <property type="match status" value="1"/>
</dbReference>
<keyword evidence="4" id="KW-0813">Transport</keyword>
<dbReference type="CDD" id="cd17394">
    <property type="entry name" value="MFS_FucP_like"/>
    <property type="match status" value="1"/>
</dbReference>
<dbReference type="PANTHER" id="PTHR43702">
    <property type="entry name" value="L-FUCOSE-PROTON SYMPORTER"/>
    <property type="match status" value="1"/>
</dbReference>
<keyword evidence="14" id="KW-1185">Reference proteome</keyword>
<dbReference type="NCBIfam" id="TIGR01272">
    <property type="entry name" value="gluP"/>
    <property type="match status" value="1"/>
</dbReference>
<dbReference type="GO" id="GO:0005886">
    <property type="term" value="C:plasma membrane"/>
    <property type="evidence" value="ECO:0007669"/>
    <property type="project" value="UniProtKB-SubCell"/>
</dbReference>
<keyword evidence="8 11" id="KW-0812">Transmembrane</keyword>
<feature type="transmembrane region" description="Helical" evidence="11">
    <location>
        <begin position="91"/>
        <end position="107"/>
    </location>
</feature>
<dbReference type="InterPro" id="IPR050375">
    <property type="entry name" value="MFS_TsgA-like"/>
</dbReference>
<evidence type="ECO:0000256" key="4">
    <source>
        <dbReference type="ARBA" id="ARBA00022448"/>
    </source>
</evidence>
<protein>
    <submittedName>
        <fullName evidence="13">L-fucose:H+ symporter permease</fullName>
    </submittedName>
</protein>
<dbReference type="InterPro" id="IPR036259">
    <property type="entry name" value="MFS_trans_sf"/>
</dbReference>
<keyword evidence="6" id="KW-0997">Cell inner membrane</keyword>
<dbReference type="NCBIfam" id="TIGR00885">
    <property type="entry name" value="fucP"/>
    <property type="match status" value="1"/>
</dbReference>
<keyword evidence="9 11" id="KW-1133">Transmembrane helix</keyword>
<feature type="transmembrane region" description="Helical" evidence="11">
    <location>
        <begin position="392"/>
        <end position="411"/>
    </location>
</feature>
<evidence type="ECO:0000256" key="1">
    <source>
        <dbReference type="ARBA" id="ARBA00003321"/>
    </source>
</evidence>
<sequence>MSISSAAPSGGRASVPLTERRYIWPLVLVTTLFLLWAVGVNLNDILIPHLKRAFNLTDTQSSYIQVAFFGGYFLAAWPAGRLMERIGYQRGIVLGLLICAAGAFLFIPAASIHIYAVFLTGLFIMACGQSFLEVSANPYVTFLGPPESSEQRLNLAQSFNAVGAVITPLVGSAFILSHSSAAATHPLAAATETDAVRGPYIVIVAIFVVMAVLFCIAHLPKIAEERPEDGSTEPSVLHFPHLWKGVVAQFCYVGAQECVLSFIIRFVQYTHPGTSDASASHYLTLHLVGFMIGRFSGAGLMKRLRPASMLAAYAVGSIAMVSLVLFLHGPLALAGIVLLGFFHSIMYPTIFALSIRHLGAATKRGSSMLVMSILGGAICPFLMGRISDVTNIRVAFFVPLACYFFVLYFAVRGYHPRKTLAA</sequence>
<feature type="domain" description="Major facilitator superfamily (MFS) profile" evidence="12">
    <location>
        <begin position="25"/>
        <end position="418"/>
    </location>
</feature>
<dbReference type="Gene3D" id="1.20.1250.20">
    <property type="entry name" value="MFS general substrate transporter like domains"/>
    <property type="match status" value="2"/>
</dbReference>
<evidence type="ECO:0000256" key="9">
    <source>
        <dbReference type="ARBA" id="ARBA00022989"/>
    </source>
</evidence>
<dbReference type="RefSeq" id="WP_117297725.1">
    <property type="nucleotide sequence ID" value="NZ_QVQT02000001.1"/>
</dbReference>
<dbReference type="SUPFAM" id="SSF103473">
    <property type="entry name" value="MFS general substrate transporter"/>
    <property type="match status" value="1"/>
</dbReference>
<evidence type="ECO:0000259" key="12">
    <source>
        <dbReference type="PROSITE" id="PS50850"/>
    </source>
</evidence>
<dbReference type="InterPro" id="IPR005964">
    <property type="entry name" value="Glc/Gal_transptr_bac"/>
</dbReference>
<evidence type="ECO:0000256" key="2">
    <source>
        <dbReference type="ARBA" id="ARBA00004429"/>
    </source>
</evidence>
<feature type="transmembrane region" description="Helical" evidence="11">
    <location>
        <begin position="367"/>
        <end position="386"/>
    </location>
</feature>
<feature type="transmembrane region" description="Helical" evidence="11">
    <location>
        <begin position="333"/>
        <end position="355"/>
    </location>
</feature>
<comment type="function">
    <text evidence="1">Intake of glucose and galactose.</text>
</comment>
<dbReference type="Pfam" id="PF07690">
    <property type="entry name" value="MFS_1"/>
    <property type="match status" value="1"/>
</dbReference>
<evidence type="ECO:0000256" key="6">
    <source>
        <dbReference type="ARBA" id="ARBA00022519"/>
    </source>
</evidence>
<evidence type="ECO:0000256" key="8">
    <source>
        <dbReference type="ARBA" id="ARBA00022692"/>
    </source>
</evidence>
<dbReference type="InterPro" id="IPR005275">
    <property type="entry name" value="Lfuc_symporter_FucP"/>
</dbReference>
<keyword evidence="10 11" id="KW-0472">Membrane</keyword>
<evidence type="ECO:0000256" key="5">
    <source>
        <dbReference type="ARBA" id="ARBA00022475"/>
    </source>
</evidence>
<evidence type="ECO:0000256" key="10">
    <source>
        <dbReference type="ARBA" id="ARBA00023136"/>
    </source>
</evidence>
<evidence type="ECO:0000256" key="7">
    <source>
        <dbReference type="ARBA" id="ARBA00022597"/>
    </source>
</evidence>
<dbReference type="EMBL" id="QVQT01000001">
    <property type="protein sequence ID" value="RFU18432.1"/>
    <property type="molecule type" value="Genomic_DNA"/>
</dbReference>
<dbReference type="Proteomes" id="UP000264702">
    <property type="component" value="Unassembled WGS sequence"/>
</dbReference>
<proteinExistence type="inferred from homology"/>
<dbReference type="GO" id="GO:0055056">
    <property type="term" value="F:D-glucose transmembrane transporter activity"/>
    <property type="evidence" value="ECO:0007669"/>
    <property type="project" value="InterPro"/>
</dbReference>
<comment type="caution">
    <text evidence="13">The sequence shown here is derived from an EMBL/GenBank/DDBJ whole genome shotgun (WGS) entry which is preliminary data.</text>
</comment>
<dbReference type="PROSITE" id="PS50850">
    <property type="entry name" value="MFS"/>
    <property type="match status" value="1"/>
</dbReference>
<dbReference type="AlphaFoldDB" id="A0A372IU16"/>
<feature type="transmembrane region" description="Helical" evidence="11">
    <location>
        <begin position="22"/>
        <end position="42"/>
    </location>
</feature>
<evidence type="ECO:0000313" key="14">
    <source>
        <dbReference type="Proteomes" id="UP000264702"/>
    </source>
</evidence>
<feature type="transmembrane region" description="Helical" evidence="11">
    <location>
        <begin position="310"/>
        <end position="327"/>
    </location>
</feature>
<feature type="transmembrane region" description="Helical" evidence="11">
    <location>
        <begin position="62"/>
        <end position="79"/>
    </location>
</feature>
<dbReference type="GO" id="GO:1904659">
    <property type="term" value="P:D-glucose transmembrane transport"/>
    <property type="evidence" value="ECO:0007669"/>
    <property type="project" value="InterPro"/>
</dbReference>